<dbReference type="PANTHER" id="PTHR12042">
    <property type="entry name" value="LACTOSYLCERAMIDE 4-ALPHA-GALACTOSYLTRANSFERASE ALPHA- 1,4-GALACTOSYLTRANSFERASE"/>
    <property type="match status" value="1"/>
</dbReference>
<comment type="similarity">
    <text evidence="2">Belongs to the glycosyltransferase 32 family.</text>
</comment>
<evidence type="ECO:0000256" key="3">
    <source>
        <dbReference type="ARBA" id="ARBA00022676"/>
    </source>
</evidence>
<dbReference type="Pfam" id="PF04488">
    <property type="entry name" value="Gly_transf_sug"/>
    <property type="match status" value="1"/>
</dbReference>
<feature type="domain" description="Alpha 1,4-glycosyltransferase" evidence="7">
    <location>
        <begin position="159"/>
        <end position="290"/>
    </location>
</feature>
<keyword evidence="4" id="KW-0808">Transferase</keyword>
<dbReference type="InterPro" id="IPR027417">
    <property type="entry name" value="P-loop_NTPase"/>
</dbReference>
<keyword evidence="6" id="KW-0472">Membrane</keyword>
<dbReference type="GO" id="GO:0008146">
    <property type="term" value="F:sulfotransferase activity"/>
    <property type="evidence" value="ECO:0007669"/>
    <property type="project" value="InterPro"/>
</dbReference>
<comment type="caution">
    <text evidence="8">The sequence shown here is derived from an EMBL/GenBank/DDBJ whole genome shotgun (WGS) entry which is preliminary data.</text>
</comment>
<keyword evidence="5" id="KW-0333">Golgi apparatus</keyword>
<dbReference type="Gene3D" id="3.40.50.300">
    <property type="entry name" value="P-loop containing nucleotide triphosphate hydrolases"/>
    <property type="match status" value="1"/>
</dbReference>
<evidence type="ECO:0000256" key="2">
    <source>
        <dbReference type="ARBA" id="ARBA00009003"/>
    </source>
</evidence>
<evidence type="ECO:0000313" key="8">
    <source>
        <dbReference type="EMBL" id="TRY68250.1"/>
    </source>
</evidence>
<feature type="non-terminal residue" evidence="8">
    <location>
        <position position="1"/>
    </location>
</feature>
<dbReference type="Gene3D" id="3.90.550.20">
    <property type="match status" value="1"/>
</dbReference>
<dbReference type="Pfam" id="PF03567">
    <property type="entry name" value="Sulfotransfer_2"/>
    <property type="match status" value="1"/>
</dbReference>
<dbReference type="InterPro" id="IPR029044">
    <property type="entry name" value="Nucleotide-diphossugar_trans"/>
</dbReference>
<evidence type="ECO:0000256" key="6">
    <source>
        <dbReference type="ARBA" id="ARBA00023136"/>
    </source>
</evidence>
<dbReference type="InterPro" id="IPR005331">
    <property type="entry name" value="Sulfotransferase"/>
</dbReference>
<dbReference type="Pfam" id="PF04572">
    <property type="entry name" value="Gb3_synth"/>
    <property type="match status" value="1"/>
</dbReference>
<dbReference type="GO" id="GO:0006688">
    <property type="term" value="P:glycosphingolipid biosynthetic process"/>
    <property type="evidence" value="ECO:0007669"/>
    <property type="project" value="TreeGrafter"/>
</dbReference>
<dbReference type="InterPro" id="IPR051981">
    <property type="entry name" value="Glycosyltransf_32"/>
</dbReference>
<evidence type="ECO:0000256" key="1">
    <source>
        <dbReference type="ARBA" id="ARBA00004323"/>
    </source>
</evidence>
<dbReference type="SUPFAM" id="SSF52540">
    <property type="entry name" value="P-loop containing nucleoside triphosphate hydrolases"/>
    <property type="match status" value="1"/>
</dbReference>
<dbReference type="InterPro" id="IPR007652">
    <property type="entry name" value="A1-4-GlycosylTfrase_dom"/>
</dbReference>
<dbReference type="EMBL" id="VCGU01000010">
    <property type="protein sequence ID" value="TRY68250.1"/>
    <property type="molecule type" value="Genomic_DNA"/>
</dbReference>
<organism evidence="8 9">
    <name type="scientific">Tigriopus californicus</name>
    <name type="common">Marine copepod</name>
    <dbReference type="NCBI Taxonomy" id="6832"/>
    <lineage>
        <taxon>Eukaryota</taxon>
        <taxon>Metazoa</taxon>
        <taxon>Ecdysozoa</taxon>
        <taxon>Arthropoda</taxon>
        <taxon>Crustacea</taxon>
        <taxon>Multicrustacea</taxon>
        <taxon>Hexanauplia</taxon>
        <taxon>Copepoda</taxon>
        <taxon>Harpacticoida</taxon>
        <taxon>Harpacticidae</taxon>
        <taxon>Tigriopus</taxon>
    </lineage>
</organism>
<reference evidence="8 9" key="1">
    <citation type="journal article" date="2018" name="Nat. Ecol. Evol.">
        <title>Genomic signatures of mitonuclear coevolution across populations of Tigriopus californicus.</title>
        <authorList>
            <person name="Barreto F.S."/>
            <person name="Watson E.T."/>
            <person name="Lima T.G."/>
            <person name="Willett C.S."/>
            <person name="Edmands S."/>
            <person name="Li W."/>
            <person name="Burton R.S."/>
        </authorList>
    </citation>
    <scope>NUCLEOTIDE SEQUENCE [LARGE SCALE GENOMIC DNA]</scope>
    <source>
        <strain evidence="8 9">San Diego</strain>
    </source>
</reference>
<dbReference type="GO" id="GO:0000139">
    <property type="term" value="C:Golgi membrane"/>
    <property type="evidence" value="ECO:0007669"/>
    <property type="project" value="UniProtKB-SubCell"/>
</dbReference>
<dbReference type="InterPro" id="IPR007577">
    <property type="entry name" value="GlycoTrfase_DXD_sugar-bd_CS"/>
</dbReference>
<dbReference type="SUPFAM" id="SSF53448">
    <property type="entry name" value="Nucleotide-diphospho-sugar transferases"/>
    <property type="match status" value="1"/>
</dbReference>
<evidence type="ECO:0000259" key="7">
    <source>
        <dbReference type="Pfam" id="PF04572"/>
    </source>
</evidence>
<accession>A0A553NS62</accession>
<dbReference type="PANTHER" id="PTHR12042:SF21">
    <property type="entry name" value="ALPHA1,4-GALACTOSYLTRANSFERASE 1-RELATED"/>
    <property type="match status" value="1"/>
</dbReference>
<keyword evidence="3" id="KW-0328">Glycosyltransferase</keyword>
<protein>
    <recommendedName>
        <fullName evidence="7">Alpha 1,4-glycosyltransferase domain-containing protein</fullName>
    </recommendedName>
</protein>
<dbReference type="Proteomes" id="UP000318571">
    <property type="component" value="Chromosome 1"/>
</dbReference>
<dbReference type="AlphaFoldDB" id="A0A553NS62"/>
<sequence>SSKSLPLLANDFLGIENPVFFVETNSSETGLKPRLVCAIERVANLYPNRDIIVILSQVKIHGLPPFLSDLKNVHFRSIDIDAFVQGSAVEHLWKSGKVKSSIWSLSNISNVLRFLVVFKFGGLYLDHDVIALRPISEAETNFVCLVQSNRVASAVFQLRKGHPLLKLTLERMAQTFRGDLWGHNGPDLLTKATNEYCANQGLQNLSQLHCPDLKIQSPQFATPFQCPEYAKFYQPKYDSKIQSTIAQSHFLHYCNKKRTGTQDPNATDPYIMRSNQPLYRIMKEACPMTEENILRFQDLDETYQEKGIIKMPNSVDAIQICPSWNQFQIDRKSFWAKPTPEMYSLRPKFQTLKPNIIRWKLKNTQEPSVLIFNRNRKTGSSYVMRTLWKLSQRLHFRMHNLNLGDAPYSLSQIQEQQLVEKMSNSPGHYSTLFWNHFFFIDTAIYNRSWNSNWINFVRHPIDWFLSDFYYRRRPSRIWNKKVKPPQEWFERDAELCILEQDPECFFQDGQYRIQQLSYFCGNALECRKVGSSEALKRAISVVDMYYSVVGITEDMVGSLSVMEALLPSFFSGFRSISVNEVINGHPHERNISASAKLKLEQMFHFDMIFYQFAKERLSNQMRILNISGMNRKAVRTSLN</sequence>
<feature type="non-terminal residue" evidence="8">
    <location>
        <position position="639"/>
    </location>
</feature>
<name>A0A553NS62_TIGCA</name>
<evidence type="ECO:0000313" key="9">
    <source>
        <dbReference type="Proteomes" id="UP000318571"/>
    </source>
</evidence>
<keyword evidence="9" id="KW-1185">Reference proteome</keyword>
<gene>
    <name evidence="8" type="ORF">TCAL_10237</name>
</gene>
<proteinExistence type="inferred from homology"/>
<evidence type="ECO:0000256" key="4">
    <source>
        <dbReference type="ARBA" id="ARBA00022679"/>
    </source>
</evidence>
<evidence type="ECO:0000256" key="5">
    <source>
        <dbReference type="ARBA" id="ARBA00023034"/>
    </source>
</evidence>
<comment type="subcellular location">
    <subcellularLocation>
        <location evidence="1">Golgi apparatus membrane</location>
        <topology evidence="1">Single-pass type II membrane protein</topology>
    </subcellularLocation>
</comment>
<dbReference type="GO" id="GO:0016758">
    <property type="term" value="F:hexosyltransferase activity"/>
    <property type="evidence" value="ECO:0007669"/>
    <property type="project" value="TreeGrafter"/>
</dbReference>